<comment type="caution">
    <text evidence="1">The sequence shown here is derived from an EMBL/GenBank/DDBJ whole genome shotgun (WGS) entry which is preliminary data.</text>
</comment>
<keyword evidence="2" id="KW-1185">Reference proteome</keyword>
<name>A0AAD9GHT9_BABDI</name>
<organism evidence="1 2">
    <name type="scientific">Babesia divergens</name>
    <dbReference type="NCBI Taxonomy" id="32595"/>
    <lineage>
        <taxon>Eukaryota</taxon>
        <taxon>Sar</taxon>
        <taxon>Alveolata</taxon>
        <taxon>Apicomplexa</taxon>
        <taxon>Aconoidasida</taxon>
        <taxon>Piroplasmida</taxon>
        <taxon>Babesiidae</taxon>
        <taxon>Babesia</taxon>
    </lineage>
</organism>
<dbReference type="AlphaFoldDB" id="A0AAD9GHT9"/>
<evidence type="ECO:0000313" key="1">
    <source>
        <dbReference type="EMBL" id="KAK1938685.1"/>
    </source>
</evidence>
<gene>
    <name evidence="1" type="ORF">X943_003410</name>
</gene>
<proteinExistence type="predicted"/>
<evidence type="ECO:0000313" key="2">
    <source>
        <dbReference type="Proteomes" id="UP001195914"/>
    </source>
</evidence>
<dbReference type="Proteomes" id="UP001195914">
    <property type="component" value="Unassembled WGS sequence"/>
</dbReference>
<accession>A0AAD9GHT9</accession>
<sequence>MEQNSRVKYSLERIKALKYDAPKIARVLSSSDGIIESQLGTLTQDGSGSERPVDKMRMALLDNNLQRLKEARKLFKPFVDNSTLMLERIDTIASRLASTRNKLVSVTHSEISVELERLSARIALTEKRLVALNRLMEHLNPSMDNIDYDRISDDMRADSTDCSNIELVLDTADNLIASKKFCDSLSKLEYLKGSAVLLGASQRITANLDKVCELSFLRLQKASRRLSKVLCEAFDEASAIELKHSNSFVPSMPSSAGINDEFGISKIFVPKADPNASLALRALKLLQMRPTYLYHFVNGMRDVLGQISLKHFAAYASTRGVNPCNRSAVVISVLEHLQHNVKFMKECVAGLYGNAGLPFHYSESNEHGMVLMKASNYLTSILELLVNPLEAKLNKIMAADTTKVVDGVITCNGIVDMFTTMQSIREHMEKINDALSTPWVNTTTDAGISIDNQQSDCDTDVEEDEENVSPVGNEFRKEDEEASIVVKLKHIYEEWRKQLFSGIEERIAVPLANEPTCHIDAMTIVDISAPHIIHTICEFIWDIARAQSQYTTSDDLLRIIEMTVNPTINWCQKSAKQYGDHVNAYLINCFAQLQKALDHEAVPQSFKDLLKEELESHVIASVETASTELQNYINIKGTQPGSNEADEIMRKISGIVFADGILGCDLPAIKRLKLIEDSHQRVIKSRLYSILAEQCRNLAADKNSKQILELAEFAAQL</sequence>
<protein>
    <submittedName>
        <fullName evidence="1">Uncharacterized protein</fullName>
    </submittedName>
</protein>
<reference evidence="1" key="2">
    <citation type="submission" date="2021-05" db="EMBL/GenBank/DDBJ databases">
        <authorList>
            <person name="Pain A."/>
        </authorList>
    </citation>
    <scope>NUCLEOTIDE SEQUENCE</scope>
    <source>
        <strain evidence="1">1802A</strain>
    </source>
</reference>
<reference evidence="1" key="1">
    <citation type="journal article" date="2014" name="Nucleic Acids Res.">
        <title>The evolutionary dynamics of variant antigen genes in Babesia reveal a history of genomic innovation underlying host-parasite interaction.</title>
        <authorList>
            <person name="Jackson A.P."/>
            <person name="Otto T.D."/>
            <person name="Darby A."/>
            <person name="Ramaprasad A."/>
            <person name="Xia D."/>
            <person name="Echaide I.E."/>
            <person name="Farber M."/>
            <person name="Gahlot S."/>
            <person name="Gamble J."/>
            <person name="Gupta D."/>
            <person name="Gupta Y."/>
            <person name="Jackson L."/>
            <person name="Malandrin L."/>
            <person name="Malas T.B."/>
            <person name="Moussa E."/>
            <person name="Nair M."/>
            <person name="Reid A.J."/>
            <person name="Sanders M."/>
            <person name="Sharma J."/>
            <person name="Tracey A."/>
            <person name="Quail M.A."/>
            <person name="Weir W."/>
            <person name="Wastling J.M."/>
            <person name="Hall N."/>
            <person name="Willadsen P."/>
            <person name="Lingelbach K."/>
            <person name="Shiels B."/>
            <person name="Tait A."/>
            <person name="Berriman M."/>
            <person name="Allred D.R."/>
            <person name="Pain A."/>
        </authorList>
    </citation>
    <scope>NUCLEOTIDE SEQUENCE</scope>
    <source>
        <strain evidence="1">1802A</strain>
    </source>
</reference>
<dbReference type="EMBL" id="JAHBMH010000024">
    <property type="protein sequence ID" value="KAK1938685.1"/>
    <property type="molecule type" value="Genomic_DNA"/>
</dbReference>